<evidence type="ECO:0000313" key="1">
    <source>
        <dbReference type="EMBL" id="MFC6038088.1"/>
    </source>
</evidence>
<comment type="caution">
    <text evidence="1">The sequence shown here is derived from an EMBL/GenBank/DDBJ whole genome shotgun (WGS) entry which is preliminary data.</text>
</comment>
<evidence type="ECO:0008006" key="3">
    <source>
        <dbReference type="Google" id="ProtNLM"/>
    </source>
</evidence>
<reference evidence="2" key="1">
    <citation type="journal article" date="2019" name="Int. J. Syst. Evol. Microbiol.">
        <title>The Global Catalogue of Microorganisms (GCM) 10K type strain sequencing project: providing services to taxonomists for standard genome sequencing and annotation.</title>
        <authorList>
            <consortium name="The Broad Institute Genomics Platform"/>
            <consortium name="The Broad Institute Genome Sequencing Center for Infectious Disease"/>
            <person name="Wu L."/>
            <person name="Ma J."/>
        </authorList>
    </citation>
    <scope>NUCLEOTIDE SEQUENCE [LARGE SCALE GENOMIC DNA]</scope>
    <source>
        <strain evidence="2">CCUG 54527</strain>
    </source>
</reference>
<proteinExistence type="predicted"/>
<organism evidence="1 2">
    <name type="scientific">Paenisporosarcina macmurdoensis</name>
    <dbReference type="NCBI Taxonomy" id="212659"/>
    <lineage>
        <taxon>Bacteria</taxon>
        <taxon>Bacillati</taxon>
        <taxon>Bacillota</taxon>
        <taxon>Bacilli</taxon>
        <taxon>Bacillales</taxon>
        <taxon>Caryophanaceae</taxon>
        <taxon>Paenisporosarcina</taxon>
    </lineage>
</organism>
<gene>
    <name evidence="1" type="ORF">ACFPYN_01350</name>
</gene>
<dbReference type="EMBL" id="JBHSRI010000002">
    <property type="protein sequence ID" value="MFC6038088.1"/>
    <property type="molecule type" value="Genomic_DNA"/>
</dbReference>
<dbReference type="RefSeq" id="WP_377732086.1">
    <property type="nucleotide sequence ID" value="NZ_JBHSRI010000002.1"/>
</dbReference>
<name>A0ABW1L4Q5_9BACL</name>
<accession>A0ABW1L4Q5</accession>
<dbReference type="Proteomes" id="UP001596170">
    <property type="component" value="Unassembled WGS sequence"/>
</dbReference>
<sequence length="73" mass="8662">MWNRLRFLQTDFAKHVYKPLCFHLQDGEKVYGVVEALHPDSVQIKLADGEITAFEVHEIKEIWWRGKILPTRI</sequence>
<protein>
    <recommendedName>
        <fullName evidence="3">DUF2642 domain-containing protein</fullName>
    </recommendedName>
</protein>
<evidence type="ECO:0000313" key="2">
    <source>
        <dbReference type="Proteomes" id="UP001596170"/>
    </source>
</evidence>
<keyword evidence="2" id="KW-1185">Reference proteome</keyword>